<sequence>SISISLPHPSSTSGRRHGQAGVVVRLRHPSIYPSPAPLTTSAHLACHTRAPPPAGDSPCRSLRHPSIYP</sequence>
<protein>
    <submittedName>
        <fullName evidence="2">Uncharacterized protein</fullName>
    </submittedName>
</protein>
<accession>A0A453ERK5</accession>
<dbReference type="EnsemblPlants" id="AET3Gv20430700.5">
    <property type="protein sequence ID" value="AET3Gv20430700.5"/>
    <property type="gene ID" value="AET3Gv20430700"/>
</dbReference>
<evidence type="ECO:0000313" key="3">
    <source>
        <dbReference type="Proteomes" id="UP000015105"/>
    </source>
</evidence>
<reference evidence="2" key="3">
    <citation type="journal article" date="2017" name="Nature">
        <title>Genome sequence of the progenitor of the wheat D genome Aegilops tauschii.</title>
        <authorList>
            <person name="Luo M.C."/>
            <person name="Gu Y.Q."/>
            <person name="Puiu D."/>
            <person name="Wang H."/>
            <person name="Twardziok S.O."/>
            <person name="Deal K.R."/>
            <person name="Huo N."/>
            <person name="Zhu T."/>
            <person name="Wang L."/>
            <person name="Wang Y."/>
            <person name="McGuire P.E."/>
            <person name="Liu S."/>
            <person name="Long H."/>
            <person name="Ramasamy R.K."/>
            <person name="Rodriguez J.C."/>
            <person name="Van S.L."/>
            <person name="Yuan L."/>
            <person name="Wang Z."/>
            <person name="Xia Z."/>
            <person name="Xiao L."/>
            <person name="Anderson O.D."/>
            <person name="Ouyang S."/>
            <person name="Liang Y."/>
            <person name="Zimin A.V."/>
            <person name="Pertea G."/>
            <person name="Qi P."/>
            <person name="Bennetzen J.L."/>
            <person name="Dai X."/>
            <person name="Dawson M.W."/>
            <person name="Muller H.G."/>
            <person name="Kugler K."/>
            <person name="Rivarola-Duarte L."/>
            <person name="Spannagl M."/>
            <person name="Mayer K.F.X."/>
            <person name="Lu F.H."/>
            <person name="Bevan M.W."/>
            <person name="Leroy P."/>
            <person name="Li P."/>
            <person name="You F.M."/>
            <person name="Sun Q."/>
            <person name="Liu Z."/>
            <person name="Lyons E."/>
            <person name="Wicker T."/>
            <person name="Salzberg S.L."/>
            <person name="Devos K.M."/>
            <person name="Dvorak J."/>
        </authorList>
    </citation>
    <scope>NUCLEOTIDE SEQUENCE [LARGE SCALE GENOMIC DNA]</scope>
    <source>
        <strain evidence="2">cv. AL8/78</strain>
    </source>
</reference>
<evidence type="ECO:0000313" key="2">
    <source>
        <dbReference type="EnsemblPlants" id="AET3Gv20430700.5"/>
    </source>
</evidence>
<reference evidence="2" key="4">
    <citation type="submission" date="2019-03" db="UniProtKB">
        <authorList>
            <consortium name="EnsemblPlants"/>
        </authorList>
    </citation>
    <scope>IDENTIFICATION</scope>
</reference>
<feature type="region of interest" description="Disordered" evidence="1">
    <location>
        <begin position="1"/>
        <end position="20"/>
    </location>
</feature>
<dbReference type="Proteomes" id="UP000015105">
    <property type="component" value="Chromosome 3D"/>
</dbReference>
<keyword evidence="3" id="KW-1185">Reference proteome</keyword>
<feature type="compositionally biased region" description="Polar residues" evidence="1">
    <location>
        <begin position="1"/>
        <end position="13"/>
    </location>
</feature>
<dbReference type="AlphaFoldDB" id="A0A453ERK5"/>
<reference evidence="2" key="5">
    <citation type="journal article" date="2021" name="G3 (Bethesda)">
        <title>Aegilops tauschii genome assembly Aet v5.0 features greater sequence contiguity and improved annotation.</title>
        <authorList>
            <person name="Wang L."/>
            <person name="Zhu T."/>
            <person name="Rodriguez J.C."/>
            <person name="Deal K.R."/>
            <person name="Dubcovsky J."/>
            <person name="McGuire P.E."/>
            <person name="Lux T."/>
            <person name="Spannagl M."/>
            <person name="Mayer K.F.X."/>
            <person name="Baldrich P."/>
            <person name="Meyers B.C."/>
            <person name="Huo N."/>
            <person name="Gu Y.Q."/>
            <person name="Zhou H."/>
            <person name="Devos K.M."/>
            <person name="Bennetzen J.L."/>
            <person name="Unver T."/>
            <person name="Budak H."/>
            <person name="Gulick P.J."/>
            <person name="Galiba G."/>
            <person name="Kalapos B."/>
            <person name="Nelson D.R."/>
            <person name="Li P."/>
            <person name="You F.M."/>
            <person name="Luo M.C."/>
            <person name="Dvorak J."/>
        </authorList>
    </citation>
    <scope>NUCLEOTIDE SEQUENCE [LARGE SCALE GENOMIC DNA]</scope>
    <source>
        <strain evidence="2">cv. AL8/78</strain>
    </source>
</reference>
<evidence type="ECO:0000256" key="1">
    <source>
        <dbReference type="SAM" id="MobiDB-lite"/>
    </source>
</evidence>
<reference evidence="3" key="1">
    <citation type="journal article" date="2014" name="Science">
        <title>Ancient hybridizations among the ancestral genomes of bread wheat.</title>
        <authorList>
            <consortium name="International Wheat Genome Sequencing Consortium,"/>
            <person name="Marcussen T."/>
            <person name="Sandve S.R."/>
            <person name="Heier L."/>
            <person name="Spannagl M."/>
            <person name="Pfeifer M."/>
            <person name="Jakobsen K.S."/>
            <person name="Wulff B.B."/>
            <person name="Steuernagel B."/>
            <person name="Mayer K.F."/>
            <person name="Olsen O.A."/>
        </authorList>
    </citation>
    <scope>NUCLEOTIDE SEQUENCE [LARGE SCALE GENOMIC DNA]</scope>
    <source>
        <strain evidence="3">cv. AL8/78</strain>
    </source>
</reference>
<reference evidence="3" key="2">
    <citation type="journal article" date="2017" name="Nat. Plants">
        <title>The Aegilops tauschii genome reveals multiple impacts of transposons.</title>
        <authorList>
            <person name="Zhao G."/>
            <person name="Zou C."/>
            <person name="Li K."/>
            <person name="Wang K."/>
            <person name="Li T."/>
            <person name="Gao L."/>
            <person name="Zhang X."/>
            <person name="Wang H."/>
            <person name="Yang Z."/>
            <person name="Liu X."/>
            <person name="Jiang W."/>
            <person name="Mao L."/>
            <person name="Kong X."/>
            <person name="Jiao Y."/>
            <person name="Jia J."/>
        </authorList>
    </citation>
    <scope>NUCLEOTIDE SEQUENCE [LARGE SCALE GENOMIC DNA]</scope>
    <source>
        <strain evidence="3">cv. AL8/78</strain>
    </source>
</reference>
<proteinExistence type="predicted"/>
<feature type="region of interest" description="Disordered" evidence="1">
    <location>
        <begin position="46"/>
        <end position="69"/>
    </location>
</feature>
<dbReference type="Gramene" id="AET3Gv20430700.5">
    <property type="protein sequence ID" value="AET3Gv20430700.5"/>
    <property type="gene ID" value="AET3Gv20430700"/>
</dbReference>
<name>A0A453ERK5_AEGTS</name>
<organism evidence="2 3">
    <name type="scientific">Aegilops tauschii subsp. strangulata</name>
    <name type="common">Goatgrass</name>
    <dbReference type="NCBI Taxonomy" id="200361"/>
    <lineage>
        <taxon>Eukaryota</taxon>
        <taxon>Viridiplantae</taxon>
        <taxon>Streptophyta</taxon>
        <taxon>Embryophyta</taxon>
        <taxon>Tracheophyta</taxon>
        <taxon>Spermatophyta</taxon>
        <taxon>Magnoliopsida</taxon>
        <taxon>Liliopsida</taxon>
        <taxon>Poales</taxon>
        <taxon>Poaceae</taxon>
        <taxon>BOP clade</taxon>
        <taxon>Pooideae</taxon>
        <taxon>Triticodae</taxon>
        <taxon>Triticeae</taxon>
        <taxon>Triticinae</taxon>
        <taxon>Aegilops</taxon>
    </lineage>
</organism>